<keyword evidence="1" id="KW-1133">Transmembrane helix</keyword>
<sequence>MNSKGPDKRVPCWCPFFFLGLYMGKWEVFVLLVLATFPLPRICAKLLAFVFMNDKGQCNCVPCWSPLFLLDPYV</sequence>
<proteinExistence type="predicted"/>
<protein>
    <submittedName>
        <fullName evidence="2">Uncharacterized protein</fullName>
    </submittedName>
</protein>
<organism evidence="2">
    <name type="scientific">Rhizophora mucronata</name>
    <name type="common">Asiatic mangrove</name>
    <dbReference type="NCBI Taxonomy" id="61149"/>
    <lineage>
        <taxon>Eukaryota</taxon>
        <taxon>Viridiplantae</taxon>
        <taxon>Streptophyta</taxon>
        <taxon>Embryophyta</taxon>
        <taxon>Tracheophyta</taxon>
        <taxon>Spermatophyta</taxon>
        <taxon>Magnoliopsida</taxon>
        <taxon>eudicotyledons</taxon>
        <taxon>Gunneridae</taxon>
        <taxon>Pentapetalae</taxon>
        <taxon>rosids</taxon>
        <taxon>fabids</taxon>
        <taxon>Malpighiales</taxon>
        <taxon>Rhizophoraceae</taxon>
        <taxon>Rhizophora</taxon>
    </lineage>
</organism>
<keyword evidence="1" id="KW-0812">Transmembrane</keyword>
<dbReference type="AlphaFoldDB" id="A0A2P2R348"/>
<reference evidence="2" key="1">
    <citation type="submission" date="2018-02" db="EMBL/GenBank/DDBJ databases">
        <title>Rhizophora mucronata_Transcriptome.</title>
        <authorList>
            <person name="Meera S.P."/>
            <person name="Sreeshan A."/>
            <person name="Augustine A."/>
        </authorList>
    </citation>
    <scope>NUCLEOTIDE SEQUENCE</scope>
    <source>
        <tissue evidence="2">Leaf</tissue>
    </source>
</reference>
<evidence type="ECO:0000313" key="2">
    <source>
        <dbReference type="EMBL" id="MBX73554.1"/>
    </source>
</evidence>
<dbReference type="EMBL" id="GGEC01093070">
    <property type="protein sequence ID" value="MBX73554.1"/>
    <property type="molecule type" value="Transcribed_RNA"/>
</dbReference>
<keyword evidence="1" id="KW-0472">Membrane</keyword>
<evidence type="ECO:0000256" key="1">
    <source>
        <dbReference type="SAM" id="Phobius"/>
    </source>
</evidence>
<feature type="transmembrane region" description="Helical" evidence="1">
    <location>
        <begin position="12"/>
        <end position="37"/>
    </location>
</feature>
<name>A0A2P2R348_RHIMU</name>
<accession>A0A2P2R348</accession>